<keyword evidence="3" id="KW-1185">Reference proteome</keyword>
<reference evidence="2 3" key="1">
    <citation type="submission" date="2019-04" db="EMBL/GenBank/DDBJ databases">
        <title>Genome sequence of strain 7209-2.</title>
        <authorList>
            <person name="Gao J."/>
            <person name="Sun J."/>
        </authorList>
    </citation>
    <scope>NUCLEOTIDE SEQUENCE [LARGE SCALE GENOMIC DNA]</scope>
    <source>
        <strain evidence="2 3">7209-2</strain>
    </source>
</reference>
<proteinExistence type="predicted"/>
<keyword evidence="1" id="KW-0812">Transmembrane</keyword>
<evidence type="ECO:0000313" key="3">
    <source>
        <dbReference type="Proteomes" id="UP000309667"/>
    </source>
</evidence>
<dbReference type="EMBL" id="STGT01000004">
    <property type="protein sequence ID" value="THV12628.1"/>
    <property type="molecule type" value="Genomic_DNA"/>
</dbReference>
<protein>
    <submittedName>
        <fullName evidence="2">Uncharacterized protein</fullName>
    </submittedName>
</protein>
<comment type="caution">
    <text evidence="2">The sequence shown here is derived from an EMBL/GenBank/DDBJ whole genome shotgun (WGS) entry which is preliminary data.</text>
</comment>
<organism evidence="2 3">
    <name type="scientific">Rhizobium rhizophilum</name>
    <dbReference type="NCBI Taxonomy" id="1850373"/>
    <lineage>
        <taxon>Bacteria</taxon>
        <taxon>Pseudomonadati</taxon>
        <taxon>Pseudomonadota</taxon>
        <taxon>Alphaproteobacteria</taxon>
        <taxon>Hyphomicrobiales</taxon>
        <taxon>Rhizobiaceae</taxon>
        <taxon>Rhizobium/Agrobacterium group</taxon>
        <taxon>Rhizobium</taxon>
    </lineage>
</organism>
<feature type="transmembrane region" description="Helical" evidence="1">
    <location>
        <begin position="39"/>
        <end position="56"/>
    </location>
</feature>
<gene>
    <name evidence="2" type="ORF">E9677_18015</name>
</gene>
<dbReference type="Proteomes" id="UP000309667">
    <property type="component" value="Unassembled WGS sequence"/>
</dbReference>
<name>A0ABY2QRI9_9HYPH</name>
<accession>A0ABY2QRI9</accession>
<keyword evidence="1" id="KW-1133">Transmembrane helix</keyword>
<keyword evidence="1" id="KW-0472">Membrane</keyword>
<sequence>MAASFAKARFRHWAFVGVLGLSNVVSAYSEGGGEALDVVSFYAWSVHAFCAIYALTKWGGIWKAYAAMSLVANIAFKAGTPLSGVIKLAQILG</sequence>
<dbReference type="RefSeq" id="WP_136559418.1">
    <property type="nucleotide sequence ID" value="NZ_STGT01000004.1"/>
</dbReference>
<evidence type="ECO:0000313" key="2">
    <source>
        <dbReference type="EMBL" id="THV12628.1"/>
    </source>
</evidence>
<evidence type="ECO:0000256" key="1">
    <source>
        <dbReference type="SAM" id="Phobius"/>
    </source>
</evidence>